<reference evidence="2" key="1">
    <citation type="submission" date="2023-03" db="EMBL/GenBank/DDBJ databases">
        <title>Massive genome expansion in bonnet fungi (Mycena s.s.) driven by repeated elements and novel gene families across ecological guilds.</title>
        <authorList>
            <consortium name="Lawrence Berkeley National Laboratory"/>
            <person name="Harder C.B."/>
            <person name="Miyauchi S."/>
            <person name="Viragh M."/>
            <person name="Kuo A."/>
            <person name="Thoen E."/>
            <person name="Andreopoulos B."/>
            <person name="Lu D."/>
            <person name="Skrede I."/>
            <person name="Drula E."/>
            <person name="Henrissat B."/>
            <person name="Morin E."/>
            <person name="Kohler A."/>
            <person name="Barry K."/>
            <person name="LaButti K."/>
            <person name="Morin E."/>
            <person name="Salamov A."/>
            <person name="Lipzen A."/>
            <person name="Mereny Z."/>
            <person name="Hegedus B."/>
            <person name="Baldrian P."/>
            <person name="Stursova M."/>
            <person name="Weitz H."/>
            <person name="Taylor A."/>
            <person name="Grigoriev I.V."/>
            <person name="Nagy L.G."/>
            <person name="Martin F."/>
            <person name="Kauserud H."/>
        </authorList>
    </citation>
    <scope>NUCLEOTIDE SEQUENCE</scope>
    <source>
        <strain evidence="2">CBHHK173m</strain>
    </source>
</reference>
<gene>
    <name evidence="2" type="ORF">B0H15DRAFT_40130</name>
</gene>
<feature type="region of interest" description="Disordered" evidence="1">
    <location>
        <begin position="201"/>
        <end position="244"/>
    </location>
</feature>
<sequence>MSAIIIQNFTIMSDTAESDRWAPSMPNSDFYTLINSRDAAELVTPKNRPMGIIPRRVIALRTSPFGRYPLLNAAPPPAAPQSQVPVAVVVQASVTQSGVSPSSQAPEQSSSRLIGLGHPSSSKRVPASLEVDRHQSSSRTIGLGHPSTTNRRAVPAKKDCPASAQGIQPRRSSSTIKRRTQRLPGSPGRELYVILEDPVAPQPSVSRPVSGTRRRSYAMATTTEETPKKSTGRRVSPTPSSPRCAQRLANTSVSYDIALAPRYTSSVSPQAGPTQLQSPCALACSPRFQSLDGAVEAIIAARDSVEGNEGEEFCGEIRFTKAQAPATLQLKSAAHRMKMLF</sequence>
<proteinExistence type="predicted"/>
<dbReference type="Proteomes" id="UP001222325">
    <property type="component" value="Unassembled WGS sequence"/>
</dbReference>
<evidence type="ECO:0000313" key="2">
    <source>
        <dbReference type="EMBL" id="KAJ7075168.1"/>
    </source>
</evidence>
<organism evidence="2 3">
    <name type="scientific">Mycena belliarum</name>
    <dbReference type="NCBI Taxonomy" id="1033014"/>
    <lineage>
        <taxon>Eukaryota</taxon>
        <taxon>Fungi</taxon>
        <taxon>Dikarya</taxon>
        <taxon>Basidiomycota</taxon>
        <taxon>Agaricomycotina</taxon>
        <taxon>Agaricomycetes</taxon>
        <taxon>Agaricomycetidae</taxon>
        <taxon>Agaricales</taxon>
        <taxon>Marasmiineae</taxon>
        <taxon>Mycenaceae</taxon>
        <taxon>Mycena</taxon>
    </lineage>
</organism>
<feature type="region of interest" description="Disordered" evidence="1">
    <location>
        <begin position="97"/>
        <end position="186"/>
    </location>
</feature>
<protein>
    <submittedName>
        <fullName evidence="2">Uncharacterized protein</fullName>
    </submittedName>
</protein>
<evidence type="ECO:0000256" key="1">
    <source>
        <dbReference type="SAM" id="MobiDB-lite"/>
    </source>
</evidence>
<dbReference type="EMBL" id="JARJCN010000102">
    <property type="protein sequence ID" value="KAJ7075168.1"/>
    <property type="molecule type" value="Genomic_DNA"/>
</dbReference>
<evidence type="ECO:0000313" key="3">
    <source>
        <dbReference type="Proteomes" id="UP001222325"/>
    </source>
</evidence>
<accession>A0AAD6TTY9</accession>
<name>A0AAD6TTY9_9AGAR</name>
<feature type="compositionally biased region" description="Low complexity" evidence="1">
    <location>
        <begin position="97"/>
        <end position="111"/>
    </location>
</feature>
<keyword evidence="3" id="KW-1185">Reference proteome</keyword>
<dbReference type="AlphaFoldDB" id="A0AAD6TTY9"/>
<comment type="caution">
    <text evidence="2">The sequence shown here is derived from an EMBL/GenBank/DDBJ whole genome shotgun (WGS) entry which is preliminary data.</text>
</comment>